<protein>
    <submittedName>
        <fullName evidence="1">Uncharacterized protein</fullName>
    </submittedName>
</protein>
<sequence length="182" mass="20221">MPDTQVSDVRQVEVPAPEIQTVAISACKDVVKRFRMGNISRTRATVEIQRNIPYTGSFDDEDALTAHSVAIQSFTVEILGAINVDIKRAKADLLLSLDVPQFPESQWTKLLSGATADFDHVLSGLYASADVEHATERIGSLEFSYTNTVLTKRVSNFGDWTTAFESFSDAFTFIFLHRIDEV</sequence>
<dbReference type="Proteomes" id="UP000054144">
    <property type="component" value="Unassembled WGS sequence"/>
</dbReference>
<name>A0A0D7A783_9AGAR</name>
<accession>A0A0D7A783</accession>
<dbReference type="OrthoDB" id="2355984at2759"/>
<keyword evidence="2" id="KW-1185">Reference proteome</keyword>
<evidence type="ECO:0000313" key="2">
    <source>
        <dbReference type="Proteomes" id="UP000054144"/>
    </source>
</evidence>
<dbReference type="AlphaFoldDB" id="A0A0D7A783"/>
<reference evidence="1 2" key="1">
    <citation type="journal article" date="2015" name="Fungal Genet. Biol.">
        <title>Evolution of novel wood decay mechanisms in Agaricales revealed by the genome sequences of Fistulina hepatica and Cylindrobasidium torrendii.</title>
        <authorList>
            <person name="Floudas D."/>
            <person name="Held B.W."/>
            <person name="Riley R."/>
            <person name="Nagy L.G."/>
            <person name="Koehler G."/>
            <person name="Ransdell A.S."/>
            <person name="Younus H."/>
            <person name="Chow J."/>
            <person name="Chiniquy J."/>
            <person name="Lipzen A."/>
            <person name="Tritt A."/>
            <person name="Sun H."/>
            <person name="Haridas S."/>
            <person name="LaButti K."/>
            <person name="Ohm R.A."/>
            <person name="Kues U."/>
            <person name="Blanchette R.A."/>
            <person name="Grigoriev I.V."/>
            <person name="Minto R.E."/>
            <person name="Hibbett D.S."/>
        </authorList>
    </citation>
    <scope>NUCLEOTIDE SEQUENCE [LARGE SCALE GENOMIC DNA]</scope>
    <source>
        <strain evidence="1 2">ATCC 64428</strain>
    </source>
</reference>
<dbReference type="EMBL" id="KN882039">
    <property type="protein sequence ID" value="KIY46244.1"/>
    <property type="molecule type" value="Genomic_DNA"/>
</dbReference>
<gene>
    <name evidence="1" type="ORF">FISHEDRAFT_75820</name>
</gene>
<evidence type="ECO:0000313" key="1">
    <source>
        <dbReference type="EMBL" id="KIY46244.1"/>
    </source>
</evidence>
<organism evidence="1 2">
    <name type="scientific">Fistulina hepatica ATCC 64428</name>
    <dbReference type="NCBI Taxonomy" id="1128425"/>
    <lineage>
        <taxon>Eukaryota</taxon>
        <taxon>Fungi</taxon>
        <taxon>Dikarya</taxon>
        <taxon>Basidiomycota</taxon>
        <taxon>Agaricomycotina</taxon>
        <taxon>Agaricomycetes</taxon>
        <taxon>Agaricomycetidae</taxon>
        <taxon>Agaricales</taxon>
        <taxon>Fistulinaceae</taxon>
        <taxon>Fistulina</taxon>
    </lineage>
</organism>
<proteinExistence type="predicted"/>